<accession>A0A0D8HJP9</accession>
<gene>
    <name evidence="1" type="ORF">AXFE_09150</name>
</gene>
<proteinExistence type="predicted"/>
<keyword evidence="2" id="KW-1185">Reference proteome</keyword>
<evidence type="ECO:0000313" key="1">
    <source>
        <dbReference type="EMBL" id="KJF18170.1"/>
    </source>
</evidence>
<dbReference type="Proteomes" id="UP000032360">
    <property type="component" value="Unassembled WGS sequence"/>
</dbReference>
<sequence>MHLRYCKDMIARELRVGLAIGEYVGKSAVFVRSMIDDLGLKCAAGLDLSTDLSVKSINGSAEGAYPLPVASISLIPFGDQSGSALPNLSLGFQLGRLPSIQ</sequence>
<reference evidence="1 2" key="1">
    <citation type="submission" date="2015-01" db="EMBL/GenBank/DDBJ databases">
        <title>Draft genome of the acidophilic iron oxidizer Acidithrix ferrooxidans strain Py-F3.</title>
        <authorList>
            <person name="Poehlein A."/>
            <person name="Eisen S."/>
            <person name="Schloemann M."/>
            <person name="Johnson B.D."/>
            <person name="Daniel R."/>
            <person name="Muehling M."/>
        </authorList>
    </citation>
    <scope>NUCLEOTIDE SEQUENCE [LARGE SCALE GENOMIC DNA]</scope>
    <source>
        <strain evidence="1 2">Py-F3</strain>
    </source>
</reference>
<evidence type="ECO:0000313" key="2">
    <source>
        <dbReference type="Proteomes" id="UP000032360"/>
    </source>
</evidence>
<dbReference type="AlphaFoldDB" id="A0A0D8HJP9"/>
<dbReference type="EMBL" id="JXYS01000023">
    <property type="protein sequence ID" value="KJF18170.1"/>
    <property type="molecule type" value="Genomic_DNA"/>
</dbReference>
<comment type="caution">
    <text evidence="1">The sequence shown here is derived from an EMBL/GenBank/DDBJ whole genome shotgun (WGS) entry which is preliminary data.</text>
</comment>
<name>A0A0D8HJP9_9ACTN</name>
<protein>
    <submittedName>
        <fullName evidence="1">Uncharacterized protein</fullName>
    </submittedName>
</protein>
<organism evidence="1 2">
    <name type="scientific">Acidithrix ferrooxidans</name>
    <dbReference type="NCBI Taxonomy" id="1280514"/>
    <lineage>
        <taxon>Bacteria</taxon>
        <taxon>Bacillati</taxon>
        <taxon>Actinomycetota</taxon>
        <taxon>Acidimicrobiia</taxon>
        <taxon>Acidimicrobiales</taxon>
        <taxon>Acidimicrobiaceae</taxon>
        <taxon>Acidithrix</taxon>
    </lineage>
</organism>